<organism evidence="3 4">
    <name type="scientific">Niveibacterium umoris</name>
    <dbReference type="NCBI Taxonomy" id="1193620"/>
    <lineage>
        <taxon>Bacteria</taxon>
        <taxon>Pseudomonadati</taxon>
        <taxon>Pseudomonadota</taxon>
        <taxon>Betaproteobacteria</taxon>
        <taxon>Rhodocyclales</taxon>
        <taxon>Rhodocyclaceae</taxon>
        <taxon>Niveibacterium</taxon>
    </lineage>
</organism>
<dbReference type="Pfam" id="PF03610">
    <property type="entry name" value="EIIA-man"/>
    <property type="match status" value="1"/>
</dbReference>
<dbReference type="Proteomes" id="UP000561045">
    <property type="component" value="Unassembled WGS sequence"/>
</dbReference>
<dbReference type="PANTHER" id="PTHR33799:SF1">
    <property type="entry name" value="PTS SYSTEM MANNOSE-SPECIFIC EIIAB COMPONENT-RELATED"/>
    <property type="match status" value="1"/>
</dbReference>
<comment type="caution">
    <text evidence="3">The sequence shown here is derived from an EMBL/GenBank/DDBJ whole genome shotgun (WGS) entry which is preliminary data.</text>
</comment>
<keyword evidence="1" id="KW-0808">Transferase</keyword>
<dbReference type="Gene3D" id="3.40.50.510">
    <property type="entry name" value="Phosphotransferase system, mannose-type IIA component"/>
    <property type="match status" value="1"/>
</dbReference>
<gene>
    <name evidence="3" type="ORF">GGR36_002590</name>
</gene>
<dbReference type="PANTHER" id="PTHR33799">
    <property type="entry name" value="PTS PERMEASE-RELATED-RELATED"/>
    <property type="match status" value="1"/>
</dbReference>
<accession>A0A840BLB2</accession>
<evidence type="ECO:0000313" key="3">
    <source>
        <dbReference type="EMBL" id="MBB4013244.1"/>
    </source>
</evidence>
<dbReference type="InterPro" id="IPR004701">
    <property type="entry name" value="PTS_EIIA_man-typ"/>
</dbReference>
<sequence length="141" mass="14798">MPTGDSMIGIFLVTHGTLGESLIQCACHVLNRRPPQIAQLGVSAADDPLDALPTARSLMSTVDSGDGVIVLTDIFGATPSNIALKLLKPGSIEGLAGANLPMLLRILTYREKNDIHTVITKAIAGGCDGVLHMKVDRDAKN</sequence>
<dbReference type="GO" id="GO:0016020">
    <property type="term" value="C:membrane"/>
    <property type="evidence" value="ECO:0007669"/>
    <property type="project" value="InterPro"/>
</dbReference>
<keyword evidence="4" id="KW-1185">Reference proteome</keyword>
<evidence type="ECO:0000256" key="1">
    <source>
        <dbReference type="ARBA" id="ARBA00022679"/>
    </source>
</evidence>
<proteinExistence type="predicted"/>
<reference evidence="3 4" key="1">
    <citation type="submission" date="2020-08" db="EMBL/GenBank/DDBJ databases">
        <title>Genomic Encyclopedia of Type Strains, Phase IV (KMG-IV): sequencing the most valuable type-strain genomes for metagenomic binning, comparative biology and taxonomic classification.</title>
        <authorList>
            <person name="Goeker M."/>
        </authorList>
    </citation>
    <scope>NUCLEOTIDE SEQUENCE [LARGE SCALE GENOMIC DNA]</scope>
    <source>
        <strain evidence="3 4">DSM 106739</strain>
    </source>
</reference>
<evidence type="ECO:0000313" key="4">
    <source>
        <dbReference type="Proteomes" id="UP000561045"/>
    </source>
</evidence>
<protein>
    <submittedName>
        <fullName evidence="3">PTS system ascorbate-specific IIA component</fullName>
    </submittedName>
</protein>
<feature type="domain" description="PTS EIIA type-4" evidence="2">
    <location>
        <begin position="7"/>
        <end position="130"/>
    </location>
</feature>
<dbReference type="GO" id="GO:0009401">
    <property type="term" value="P:phosphoenolpyruvate-dependent sugar phosphotransferase system"/>
    <property type="evidence" value="ECO:0007669"/>
    <property type="project" value="InterPro"/>
</dbReference>
<name>A0A840BLB2_9RHOO</name>
<dbReference type="PROSITE" id="PS51096">
    <property type="entry name" value="PTS_EIIA_TYPE_4"/>
    <property type="match status" value="1"/>
</dbReference>
<dbReference type="InterPro" id="IPR036662">
    <property type="entry name" value="PTS_EIIA_man-typ_sf"/>
</dbReference>
<dbReference type="InterPro" id="IPR051471">
    <property type="entry name" value="Bacterial_PTS_sugar_comp"/>
</dbReference>
<dbReference type="SUPFAM" id="SSF53062">
    <property type="entry name" value="PTS system fructose IIA component-like"/>
    <property type="match status" value="1"/>
</dbReference>
<dbReference type="EMBL" id="JACIET010000002">
    <property type="protein sequence ID" value="MBB4013244.1"/>
    <property type="molecule type" value="Genomic_DNA"/>
</dbReference>
<dbReference type="GO" id="GO:0016740">
    <property type="term" value="F:transferase activity"/>
    <property type="evidence" value="ECO:0007669"/>
    <property type="project" value="UniProtKB-KW"/>
</dbReference>
<dbReference type="AlphaFoldDB" id="A0A840BLB2"/>
<evidence type="ECO:0000259" key="2">
    <source>
        <dbReference type="PROSITE" id="PS51096"/>
    </source>
</evidence>